<dbReference type="InterPro" id="IPR001853">
    <property type="entry name" value="DSBA-like_thioredoxin_dom"/>
</dbReference>
<dbReference type="Proteomes" id="UP000185678">
    <property type="component" value="Unassembled WGS sequence"/>
</dbReference>
<protein>
    <recommendedName>
        <fullName evidence="1">2-hydroxychromene-2-carboxylate isomerase</fullName>
        <ecNumber evidence="1">5.99.1.4</ecNumber>
    </recommendedName>
</protein>
<accession>A0A1N7MJF0</accession>
<dbReference type="SUPFAM" id="SSF52833">
    <property type="entry name" value="Thioredoxin-like"/>
    <property type="match status" value="1"/>
</dbReference>
<dbReference type="EC" id="5.99.1.4" evidence="1"/>
<evidence type="ECO:0000259" key="3">
    <source>
        <dbReference type="Pfam" id="PF01323"/>
    </source>
</evidence>
<evidence type="ECO:0000256" key="2">
    <source>
        <dbReference type="PIRSR" id="PIRSR006386-1"/>
    </source>
</evidence>
<dbReference type="GO" id="GO:0018845">
    <property type="term" value="F:2-hydroxychromene-2-carboxylate isomerase activity"/>
    <property type="evidence" value="ECO:0007669"/>
    <property type="project" value="UniProtKB-UniRule"/>
</dbReference>
<dbReference type="RefSeq" id="WP_076400620.1">
    <property type="nucleotide sequence ID" value="NZ_FTOA01000004.1"/>
</dbReference>
<proteinExistence type="inferred from homology"/>
<sequence length="202" mass="22713">MAKKTPIEFWFDFSSPYGYIAATQIDNIAEDHGRTVLWRPFLLGAVMKESGGAPLASSAMKFSYMKTDVERFCRLYGITYRQPETFPIGAVAASRAFYWLEEHAPAKAVDFAAVVYSAYFEQGKNIGEPEVVLDIAARMGIDRAALEQALADPVIKNRLREVCDEAVSRGIFGSPWLVVDGEHFWGADRLWMVEEWLETGGW</sequence>
<dbReference type="PANTHER" id="PTHR42943">
    <property type="entry name" value="GLUTATHIONE S-TRANSFERASE KAPPA"/>
    <property type="match status" value="1"/>
</dbReference>
<dbReference type="InterPro" id="IPR051924">
    <property type="entry name" value="GST_Kappa/NadH"/>
</dbReference>
<gene>
    <name evidence="4" type="ORF">SAMN05421779_104168</name>
</gene>
<dbReference type="EMBL" id="FTOA01000004">
    <property type="protein sequence ID" value="SIS86275.1"/>
    <property type="molecule type" value="Genomic_DNA"/>
</dbReference>
<dbReference type="Gene3D" id="3.40.30.10">
    <property type="entry name" value="Glutaredoxin"/>
    <property type="match status" value="1"/>
</dbReference>
<dbReference type="Pfam" id="PF01323">
    <property type="entry name" value="DSBA"/>
    <property type="match status" value="1"/>
</dbReference>
<name>A0A1N7MJF0_9PROT</name>
<dbReference type="GO" id="GO:0004602">
    <property type="term" value="F:glutathione peroxidase activity"/>
    <property type="evidence" value="ECO:0007669"/>
    <property type="project" value="TreeGrafter"/>
</dbReference>
<dbReference type="InterPro" id="IPR014440">
    <property type="entry name" value="HCCAis_GSTk"/>
</dbReference>
<dbReference type="GO" id="GO:0006749">
    <property type="term" value="P:glutathione metabolic process"/>
    <property type="evidence" value="ECO:0007669"/>
    <property type="project" value="TreeGrafter"/>
</dbReference>
<dbReference type="GO" id="GO:0004364">
    <property type="term" value="F:glutathione transferase activity"/>
    <property type="evidence" value="ECO:0007669"/>
    <property type="project" value="TreeGrafter"/>
</dbReference>
<reference evidence="4 5" key="1">
    <citation type="submission" date="2017-01" db="EMBL/GenBank/DDBJ databases">
        <authorList>
            <person name="Mah S.A."/>
            <person name="Swanson W.J."/>
            <person name="Moy G.W."/>
            <person name="Vacquier V.D."/>
        </authorList>
    </citation>
    <scope>NUCLEOTIDE SEQUENCE [LARGE SCALE GENOMIC DNA]</scope>
    <source>
        <strain evidence="4 5">DSM 11589</strain>
    </source>
</reference>
<dbReference type="GO" id="GO:1901170">
    <property type="term" value="P:naphthalene catabolic process"/>
    <property type="evidence" value="ECO:0007669"/>
    <property type="project" value="InterPro"/>
</dbReference>
<feature type="domain" description="DSBA-like thioredoxin" evidence="3">
    <location>
        <begin position="7"/>
        <end position="195"/>
    </location>
</feature>
<organism evidence="4 5">
    <name type="scientific">Insolitispirillum peregrinum</name>
    <dbReference type="NCBI Taxonomy" id="80876"/>
    <lineage>
        <taxon>Bacteria</taxon>
        <taxon>Pseudomonadati</taxon>
        <taxon>Pseudomonadota</taxon>
        <taxon>Alphaproteobacteria</taxon>
        <taxon>Rhodospirillales</taxon>
        <taxon>Novispirillaceae</taxon>
        <taxon>Insolitispirillum</taxon>
    </lineage>
</organism>
<dbReference type="STRING" id="80876.SAMN05421779_104168"/>
<dbReference type="CDD" id="cd03022">
    <property type="entry name" value="DsbA_HCCA_Iso"/>
    <property type="match status" value="1"/>
</dbReference>
<keyword evidence="1 4" id="KW-0413">Isomerase</keyword>
<dbReference type="AlphaFoldDB" id="A0A1N7MJF0"/>
<dbReference type="InterPro" id="IPR044087">
    <property type="entry name" value="NahD-like"/>
</dbReference>
<comment type="similarity">
    <text evidence="1">Belongs to the GST superfamily. NadH family.</text>
</comment>
<dbReference type="PANTHER" id="PTHR42943:SF2">
    <property type="entry name" value="GLUTATHIONE S-TRANSFERASE KAPPA 1"/>
    <property type="match status" value="1"/>
</dbReference>
<feature type="active site" description="Nucleophile" evidence="2">
    <location>
        <position position="15"/>
    </location>
</feature>
<dbReference type="PIRSF" id="PIRSF006386">
    <property type="entry name" value="HCCAis_GSTk"/>
    <property type="match status" value="1"/>
</dbReference>
<dbReference type="OrthoDB" id="5244108at2"/>
<evidence type="ECO:0000256" key="1">
    <source>
        <dbReference type="PIRNR" id="PIRNR006386"/>
    </source>
</evidence>
<comment type="catalytic activity">
    <reaction evidence="1">
        <text>2-hydroxychromene-2-carboxylate = (3E)-4-(2-hydroxyphenyl)-2-oxobut-3-enoate</text>
        <dbReference type="Rhea" id="RHEA:27401"/>
        <dbReference type="ChEBI" id="CHEBI:59350"/>
        <dbReference type="ChEBI" id="CHEBI:59353"/>
        <dbReference type="EC" id="5.99.1.4"/>
    </reaction>
</comment>
<keyword evidence="5" id="KW-1185">Reference proteome</keyword>
<evidence type="ECO:0000313" key="5">
    <source>
        <dbReference type="Proteomes" id="UP000185678"/>
    </source>
</evidence>
<dbReference type="InterPro" id="IPR036249">
    <property type="entry name" value="Thioredoxin-like_sf"/>
</dbReference>
<evidence type="ECO:0000313" key="4">
    <source>
        <dbReference type="EMBL" id="SIS86275.1"/>
    </source>
</evidence>